<evidence type="ECO:0000313" key="1">
    <source>
        <dbReference type="EMBL" id="RNA37804.1"/>
    </source>
</evidence>
<keyword evidence="2" id="KW-1185">Reference proteome</keyword>
<accession>A0A3M7SPM7</accession>
<organism evidence="1 2">
    <name type="scientific">Brachionus plicatilis</name>
    <name type="common">Marine rotifer</name>
    <name type="synonym">Brachionus muelleri</name>
    <dbReference type="NCBI Taxonomy" id="10195"/>
    <lineage>
        <taxon>Eukaryota</taxon>
        <taxon>Metazoa</taxon>
        <taxon>Spiralia</taxon>
        <taxon>Gnathifera</taxon>
        <taxon>Rotifera</taxon>
        <taxon>Eurotatoria</taxon>
        <taxon>Monogononta</taxon>
        <taxon>Pseudotrocha</taxon>
        <taxon>Ploima</taxon>
        <taxon>Brachionidae</taxon>
        <taxon>Brachionus</taxon>
    </lineage>
</organism>
<dbReference type="EMBL" id="REGN01000974">
    <property type="protein sequence ID" value="RNA37804.1"/>
    <property type="molecule type" value="Genomic_DNA"/>
</dbReference>
<comment type="caution">
    <text evidence="1">The sequence shown here is derived from an EMBL/GenBank/DDBJ whole genome shotgun (WGS) entry which is preliminary data.</text>
</comment>
<dbReference type="Proteomes" id="UP000276133">
    <property type="component" value="Unassembled WGS sequence"/>
</dbReference>
<evidence type="ECO:0000313" key="2">
    <source>
        <dbReference type="Proteomes" id="UP000276133"/>
    </source>
</evidence>
<dbReference type="AlphaFoldDB" id="A0A3M7SPM7"/>
<name>A0A3M7SPM7_BRAPC</name>
<sequence length="92" mass="11156">MFHFDKLISLLSQLLFKHSLSMYKLKLFFDFEIFFYSLKNFADNESKTCLIKEQILDPKLYYFLMESLTSTVISFYRPKFNLLREPKVLPDH</sequence>
<gene>
    <name evidence="1" type="ORF">BpHYR1_037912</name>
</gene>
<protein>
    <submittedName>
        <fullName evidence="1">Uncharacterized protein</fullName>
    </submittedName>
</protein>
<proteinExistence type="predicted"/>
<reference evidence="1 2" key="1">
    <citation type="journal article" date="2018" name="Sci. Rep.">
        <title>Genomic signatures of local adaptation to the degree of environmental predictability in rotifers.</title>
        <authorList>
            <person name="Franch-Gras L."/>
            <person name="Hahn C."/>
            <person name="Garcia-Roger E.M."/>
            <person name="Carmona M.J."/>
            <person name="Serra M."/>
            <person name="Gomez A."/>
        </authorList>
    </citation>
    <scope>NUCLEOTIDE SEQUENCE [LARGE SCALE GENOMIC DNA]</scope>
    <source>
        <strain evidence="1">HYR1</strain>
    </source>
</reference>